<feature type="non-terminal residue" evidence="2">
    <location>
        <position position="1"/>
    </location>
</feature>
<dbReference type="AlphaFoldDB" id="M2M2E4"/>
<dbReference type="SUPFAM" id="SSF54695">
    <property type="entry name" value="POZ domain"/>
    <property type="match status" value="1"/>
</dbReference>
<dbReference type="STRING" id="717646.M2M2E4"/>
<feature type="domain" description="BTB" evidence="1">
    <location>
        <begin position="1"/>
        <end position="70"/>
    </location>
</feature>
<dbReference type="PROSITE" id="PS50097">
    <property type="entry name" value="BTB"/>
    <property type="match status" value="1"/>
</dbReference>
<proteinExistence type="predicted"/>
<evidence type="ECO:0000313" key="2">
    <source>
        <dbReference type="EMBL" id="EMD01283.1"/>
    </source>
</evidence>
<protein>
    <recommendedName>
        <fullName evidence="1">BTB domain-containing protein</fullName>
    </recommendedName>
</protein>
<gene>
    <name evidence="2" type="ORF">BAUCODRAFT_61200</name>
</gene>
<dbReference type="CDD" id="cd18186">
    <property type="entry name" value="BTB_POZ_ZBTB_KLHL-like"/>
    <property type="match status" value="1"/>
</dbReference>
<dbReference type="eggNOG" id="ENOG502RV5H">
    <property type="taxonomic scope" value="Eukaryota"/>
</dbReference>
<keyword evidence="3" id="KW-1185">Reference proteome</keyword>
<sequence length="200" mass="22747">VRITVGPPEEAKAFYVHKEVLSAQSPFFSAVLSKEWKEGAERVVDLPHDQPRVFEAYSVWLYTGHLYVLGEKHPENYGSIDYHHFIELYILGEKLLDRRFQNRVVDVIVAASIESPEVPGLITVNRAYEATPKGSPIRRLLCDIYVNGATMHWFRGYVSDAYPSAFLYDVAVLLLDTKHQAKLAAEGLVPAWYPSSPRRE</sequence>
<evidence type="ECO:0000313" key="3">
    <source>
        <dbReference type="Proteomes" id="UP000011761"/>
    </source>
</evidence>
<dbReference type="HOGENOM" id="CLU_068279_3_1_1"/>
<dbReference type="Pfam" id="PF00651">
    <property type="entry name" value="BTB"/>
    <property type="match status" value="1"/>
</dbReference>
<dbReference type="PANTHER" id="PTHR47843:SF2">
    <property type="entry name" value="BTB DOMAIN-CONTAINING PROTEIN"/>
    <property type="match status" value="1"/>
</dbReference>
<organism evidence="2 3">
    <name type="scientific">Baudoinia panamericana (strain UAMH 10762)</name>
    <name type="common">Angels' share fungus</name>
    <name type="synonym">Baudoinia compniacensis (strain UAMH 10762)</name>
    <dbReference type="NCBI Taxonomy" id="717646"/>
    <lineage>
        <taxon>Eukaryota</taxon>
        <taxon>Fungi</taxon>
        <taxon>Dikarya</taxon>
        <taxon>Ascomycota</taxon>
        <taxon>Pezizomycotina</taxon>
        <taxon>Dothideomycetes</taxon>
        <taxon>Dothideomycetidae</taxon>
        <taxon>Mycosphaerellales</taxon>
        <taxon>Teratosphaeriaceae</taxon>
        <taxon>Baudoinia</taxon>
    </lineage>
</organism>
<dbReference type="InterPro" id="IPR000210">
    <property type="entry name" value="BTB/POZ_dom"/>
</dbReference>
<dbReference type="GeneID" id="19115899"/>
<name>M2M2E4_BAUPA</name>
<dbReference type="OMA" id="EWCEGRT"/>
<dbReference type="PANTHER" id="PTHR47843">
    <property type="entry name" value="BTB DOMAIN-CONTAINING PROTEIN-RELATED"/>
    <property type="match status" value="1"/>
</dbReference>
<accession>M2M2E4</accession>
<dbReference type="InterPro" id="IPR011333">
    <property type="entry name" value="SKP1/BTB/POZ_sf"/>
</dbReference>
<dbReference type="RefSeq" id="XP_007672467.1">
    <property type="nucleotide sequence ID" value="XM_007674277.1"/>
</dbReference>
<dbReference type="Gene3D" id="3.30.710.10">
    <property type="entry name" value="Potassium Channel Kv1.1, Chain A"/>
    <property type="match status" value="1"/>
</dbReference>
<evidence type="ECO:0000259" key="1">
    <source>
        <dbReference type="PROSITE" id="PS50097"/>
    </source>
</evidence>
<dbReference type="Proteomes" id="UP000011761">
    <property type="component" value="Unassembled WGS sequence"/>
</dbReference>
<dbReference type="KEGG" id="bcom:BAUCODRAFT_61200"/>
<reference evidence="2 3" key="1">
    <citation type="journal article" date="2012" name="PLoS Pathog.">
        <title>Diverse lifestyles and strategies of plant pathogenesis encoded in the genomes of eighteen Dothideomycetes fungi.</title>
        <authorList>
            <person name="Ohm R.A."/>
            <person name="Feau N."/>
            <person name="Henrissat B."/>
            <person name="Schoch C.L."/>
            <person name="Horwitz B.A."/>
            <person name="Barry K.W."/>
            <person name="Condon B.J."/>
            <person name="Copeland A.C."/>
            <person name="Dhillon B."/>
            <person name="Glaser F."/>
            <person name="Hesse C.N."/>
            <person name="Kosti I."/>
            <person name="LaButti K."/>
            <person name="Lindquist E.A."/>
            <person name="Lucas S."/>
            <person name="Salamov A.A."/>
            <person name="Bradshaw R.E."/>
            <person name="Ciuffetti L."/>
            <person name="Hamelin R.C."/>
            <person name="Kema G.H.J."/>
            <person name="Lawrence C."/>
            <person name="Scott J.A."/>
            <person name="Spatafora J.W."/>
            <person name="Turgeon B.G."/>
            <person name="de Wit P.J.G.M."/>
            <person name="Zhong S."/>
            <person name="Goodwin S.B."/>
            <person name="Grigoriev I.V."/>
        </authorList>
    </citation>
    <scope>NUCLEOTIDE SEQUENCE [LARGE SCALE GENOMIC DNA]</scope>
    <source>
        <strain evidence="2 3">UAMH 10762</strain>
    </source>
</reference>
<dbReference type="EMBL" id="KB445550">
    <property type="protein sequence ID" value="EMD01283.1"/>
    <property type="molecule type" value="Genomic_DNA"/>
</dbReference>
<dbReference type="OrthoDB" id="1022638at2759"/>